<accession>A0A9P5Z501</accession>
<organism evidence="1 2">
    <name type="scientific">Pholiota conissans</name>
    <dbReference type="NCBI Taxonomy" id="109636"/>
    <lineage>
        <taxon>Eukaryota</taxon>
        <taxon>Fungi</taxon>
        <taxon>Dikarya</taxon>
        <taxon>Basidiomycota</taxon>
        <taxon>Agaricomycotina</taxon>
        <taxon>Agaricomycetes</taxon>
        <taxon>Agaricomycetidae</taxon>
        <taxon>Agaricales</taxon>
        <taxon>Agaricineae</taxon>
        <taxon>Strophariaceae</taxon>
        <taxon>Pholiota</taxon>
    </lineage>
</organism>
<evidence type="ECO:0000313" key="1">
    <source>
        <dbReference type="EMBL" id="KAF9479566.1"/>
    </source>
</evidence>
<dbReference type="AlphaFoldDB" id="A0A9P5Z501"/>
<dbReference type="Proteomes" id="UP000807469">
    <property type="component" value="Unassembled WGS sequence"/>
</dbReference>
<name>A0A9P5Z501_9AGAR</name>
<comment type="caution">
    <text evidence="1">The sequence shown here is derived from an EMBL/GenBank/DDBJ whole genome shotgun (WGS) entry which is preliminary data.</text>
</comment>
<protein>
    <submittedName>
        <fullName evidence="1">Uncharacterized protein</fullName>
    </submittedName>
</protein>
<gene>
    <name evidence="1" type="ORF">BDN70DRAFT_685322</name>
</gene>
<keyword evidence="2" id="KW-1185">Reference proteome</keyword>
<proteinExistence type="predicted"/>
<sequence>MNDAPNLDQVIYIHKDPAFPYMSTSSRNKHHLKFGPVDQVPLSNGIAYTLIIHTFQLERKQNWFSLEVLNISTPNGIPHIALGTMQEGMRCGASQCVASSHDRGCFVASYHMCIKCTSKASTFDTLSNMFSLTMVCEPKSTVKREVQPMRLTCVQVRTLRQSLETSSISGVNKRKSLLFHKTHNALWRRAQEKPPSSHAHLFQVRQNIHTRATE</sequence>
<reference evidence="1" key="1">
    <citation type="submission" date="2020-11" db="EMBL/GenBank/DDBJ databases">
        <authorList>
            <consortium name="DOE Joint Genome Institute"/>
            <person name="Ahrendt S."/>
            <person name="Riley R."/>
            <person name="Andreopoulos W."/>
            <person name="Labutti K."/>
            <person name="Pangilinan J."/>
            <person name="Ruiz-Duenas F.J."/>
            <person name="Barrasa J.M."/>
            <person name="Sanchez-Garcia M."/>
            <person name="Camarero S."/>
            <person name="Miyauchi S."/>
            <person name="Serrano A."/>
            <person name="Linde D."/>
            <person name="Babiker R."/>
            <person name="Drula E."/>
            <person name="Ayuso-Fernandez I."/>
            <person name="Pacheco R."/>
            <person name="Padilla G."/>
            <person name="Ferreira P."/>
            <person name="Barriuso J."/>
            <person name="Kellner H."/>
            <person name="Castanera R."/>
            <person name="Alfaro M."/>
            <person name="Ramirez L."/>
            <person name="Pisabarro A.G."/>
            <person name="Kuo A."/>
            <person name="Tritt A."/>
            <person name="Lipzen A."/>
            <person name="He G."/>
            <person name="Yan M."/>
            <person name="Ng V."/>
            <person name="Cullen D."/>
            <person name="Martin F."/>
            <person name="Rosso M.-N."/>
            <person name="Henrissat B."/>
            <person name="Hibbett D."/>
            <person name="Martinez A.T."/>
            <person name="Grigoriev I.V."/>
        </authorList>
    </citation>
    <scope>NUCLEOTIDE SEQUENCE</scope>
    <source>
        <strain evidence="1">CIRM-BRFM 674</strain>
    </source>
</reference>
<evidence type="ECO:0000313" key="2">
    <source>
        <dbReference type="Proteomes" id="UP000807469"/>
    </source>
</evidence>
<dbReference type="EMBL" id="MU155210">
    <property type="protein sequence ID" value="KAF9479566.1"/>
    <property type="molecule type" value="Genomic_DNA"/>
</dbReference>